<accession>A0AAE9XPF2</accession>
<keyword evidence="3" id="KW-1185">Reference proteome</keyword>
<dbReference type="SUPFAM" id="SSF69618">
    <property type="entry name" value="HemD-like"/>
    <property type="match status" value="1"/>
</dbReference>
<dbReference type="Gene3D" id="3.40.50.10090">
    <property type="match status" value="2"/>
</dbReference>
<dbReference type="KEGG" id="gso:PH603_03245"/>
<dbReference type="InterPro" id="IPR003754">
    <property type="entry name" value="4pyrrol_synth_uPrphyn_synth"/>
</dbReference>
<dbReference type="Proteomes" id="UP001217500">
    <property type="component" value="Chromosome"/>
</dbReference>
<organism evidence="2 3">
    <name type="scientific">Gimibacter soli</name>
    <dbReference type="NCBI Taxonomy" id="3024400"/>
    <lineage>
        <taxon>Bacteria</taxon>
        <taxon>Pseudomonadati</taxon>
        <taxon>Pseudomonadota</taxon>
        <taxon>Alphaproteobacteria</taxon>
        <taxon>Kordiimonadales</taxon>
        <taxon>Temperatibacteraceae</taxon>
        <taxon>Gimibacter</taxon>
    </lineage>
</organism>
<dbReference type="RefSeq" id="WP_289504492.1">
    <property type="nucleotide sequence ID" value="NZ_CP116805.1"/>
</dbReference>
<dbReference type="Pfam" id="PF02602">
    <property type="entry name" value="HEM4"/>
    <property type="match status" value="1"/>
</dbReference>
<protein>
    <submittedName>
        <fullName evidence="2">Uroporphyrinogen-III synthase</fullName>
    </submittedName>
</protein>
<dbReference type="GO" id="GO:0033014">
    <property type="term" value="P:tetrapyrrole biosynthetic process"/>
    <property type="evidence" value="ECO:0007669"/>
    <property type="project" value="InterPro"/>
</dbReference>
<dbReference type="CDD" id="cd06578">
    <property type="entry name" value="HemD"/>
    <property type="match status" value="1"/>
</dbReference>
<dbReference type="InterPro" id="IPR036108">
    <property type="entry name" value="4pyrrol_syn_uPrphyn_synt_sf"/>
</dbReference>
<evidence type="ECO:0000313" key="3">
    <source>
        <dbReference type="Proteomes" id="UP001217500"/>
    </source>
</evidence>
<name>A0AAE9XPF2_9PROT</name>
<feature type="domain" description="Tetrapyrrole biosynthesis uroporphyrinogen III synthase" evidence="1">
    <location>
        <begin position="15"/>
        <end position="227"/>
    </location>
</feature>
<gene>
    <name evidence="2" type="ORF">PH603_03245</name>
</gene>
<evidence type="ECO:0000259" key="1">
    <source>
        <dbReference type="Pfam" id="PF02602"/>
    </source>
</evidence>
<evidence type="ECO:0000313" key="2">
    <source>
        <dbReference type="EMBL" id="WCL54773.1"/>
    </source>
</evidence>
<dbReference type="EMBL" id="CP116805">
    <property type="protein sequence ID" value="WCL54773.1"/>
    <property type="molecule type" value="Genomic_DNA"/>
</dbReference>
<reference evidence="2" key="1">
    <citation type="submission" date="2023-01" db="EMBL/GenBank/DDBJ databases">
        <title>The genome sequence of Kordiimonadaceae bacterium 6D33.</title>
        <authorList>
            <person name="Liu Y."/>
        </authorList>
    </citation>
    <scope>NUCLEOTIDE SEQUENCE</scope>
    <source>
        <strain evidence="2">6D33</strain>
    </source>
</reference>
<dbReference type="GO" id="GO:0004852">
    <property type="term" value="F:uroporphyrinogen-III synthase activity"/>
    <property type="evidence" value="ECO:0007669"/>
    <property type="project" value="InterPro"/>
</dbReference>
<proteinExistence type="predicted"/>
<dbReference type="AlphaFoldDB" id="A0AAE9XPF2"/>
<sequence length="240" mass="24291">MRLIVTRPEEDAGSTAEALAALGHTSLIAPMLRVEAMDFDLPDDSATLVITSANAARHGLARVPGLGRRRVFAVGAASAAVARSVGATDPVTGPGDAAGLLPLLLADHAATGSHYCHLTGEDIVFDIAAKLTARGVRAERRTAYRAVQADVLPDDVASAIRGGSVDGVLFYSARAALAFERGLEAAGLAAMLKGMTAYAMSKRIAAALAAPWGGVVAAAEPTEAAVLALIGPAGSEGEKA</sequence>